<name>A0A0H2RCL9_9AGAM</name>
<dbReference type="EMBL" id="KQ086053">
    <property type="protein sequence ID" value="KLO09534.1"/>
    <property type="molecule type" value="Genomic_DNA"/>
</dbReference>
<reference evidence="1 2" key="1">
    <citation type="submission" date="2015-04" db="EMBL/GenBank/DDBJ databases">
        <title>Complete genome sequence of Schizopora paradoxa KUC8140, a cosmopolitan wood degrader in East Asia.</title>
        <authorList>
            <consortium name="DOE Joint Genome Institute"/>
            <person name="Min B."/>
            <person name="Park H."/>
            <person name="Jang Y."/>
            <person name="Kim J.-J."/>
            <person name="Kim K.H."/>
            <person name="Pangilinan J."/>
            <person name="Lipzen A."/>
            <person name="Riley R."/>
            <person name="Grigoriev I.V."/>
            <person name="Spatafora J.W."/>
            <person name="Choi I.-G."/>
        </authorList>
    </citation>
    <scope>NUCLEOTIDE SEQUENCE [LARGE SCALE GENOMIC DNA]</scope>
    <source>
        <strain evidence="1 2">KUC8140</strain>
    </source>
</reference>
<protein>
    <submittedName>
        <fullName evidence="1">Uncharacterized protein</fullName>
    </submittedName>
</protein>
<dbReference type="InParanoid" id="A0A0H2RCL9"/>
<dbReference type="Proteomes" id="UP000053477">
    <property type="component" value="Unassembled WGS sequence"/>
</dbReference>
<dbReference type="AlphaFoldDB" id="A0A0H2RCL9"/>
<evidence type="ECO:0000313" key="2">
    <source>
        <dbReference type="Proteomes" id="UP000053477"/>
    </source>
</evidence>
<evidence type="ECO:0000313" key="1">
    <source>
        <dbReference type="EMBL" id="KLO09534.1"/>
    </source>
</evidence>
<sequence>MIRQGNSLNNNVDRIIQLARHHPVLSLYSMALDPVFYRHDDNASANMNGIESNSHWIVKFLYDLCNSHELAKQLWYFRNVEVGMRNLFSDTLFQSELHIAYARVHHASKCTACALYDPWVYGTGTFVAEATVMLYYYFQGNPDDNALAQEIISKSISLNRYFKHALRMLLPKYNKSERYAASLLLGAAPPILLSPSNRDRRLITGSRYFHESDSLFTLFGK</sequence>
<accession>A0A0H2RCL9</accession>
<proteinExistence type="predicted"/>
<organism evidence="1 2">
    <name type="scientific">Schizopora paradoxa</name>
    <dbReference type="NCBI Taxonomy" id="27342"/>
    <lineage>
        <taxon>Eukaryota</taxon>
        <taxon>Fungi</taxon>
        <taxon>Dikarya</taxon>
        <taxon>Basidiomycota</taxon>
        <taxon>Agaricomycotina</taxon>
        <taxon>Agaricomycetes</taxon>
        <taxon>Hymenochaetales</taxon>
        <taxon>Schizoporaceae</taxon>
        <taxon>Schizopora</taxon>
    </lineage>
</organism>
<keyword evidence="2" id="KW-1185">Reference proteome</keyword>
<gene>
    <name evidence="1" type="ORF">SCHPADRAFT_562266</name>
</gene>